<reference evidence="2 3" key="1">
    <citation type="submission" date="2014-04" db="EMBL/GenBank/DDBJ databases">
        <title>Evolutionary Origins and Diversification of the Mycorrhizal Mutualists.</title>
        <authorList>
            <consortium name="DOE Joint Genome Institute"/>
            <consortium name="Mycorrhizal Genomics Consortium"/>
            <person name="Kohler A."/>
            <person name="Kuo A."/>
            <person name="Nagy L.G."/>
            <person name="Floudas D."/>
            <person name="Copeland A."/>
            <person name="Barry K.W."/>
            <person name="Cichocki N."/>
            <person name="Veneault-Fourrey C."/>
            <person name="LaButti K."/>
            <person name="Lindquist E.A."/>
            <person name="Lipzen A."/>
            <person name="Lundell T."/>
            <person name="Morin E."/>
            <person name="Murat C."/>
            <person name="Riley R."/>
            <person name="Ohm R."/>
            <person name="Sun H."/>
            <person name="Tunlid A."/>
            <person name="Henrissat B."/>
            <person name="Grigoriev I.V."/>
            <person name="Hibbett D.S."/>
            <person name="Martin F."/>
        </authorList>
    </citation>
    <scope>NUCLEOTIDE SEQUENCE [LARGE SCALE GENOMIC DNA]</scope>
    <source>
        <strain evidence="2 3">Koide BX008</strain>
    </source>
</reference>
<dbReference type="HOGENOM" id="CLU_044614_1_1_1"/>
<feature type="transmembrane region" description="Helical" evidence="1">
    <location>
        <begin position="121"/>
        <end position="143"/>
    </location>
</feature>
<sequence length="290" mass="32651">MLTNGQLFLVALFTLALLYGVYLATLIQCFRWLVFADEGWKLRAKINSVMTLATIFIFLTSTINVVSTLKYELDAYVRKDQNWSLYGVVMVADISWLIARLLIDGVLIYRCWIVYARSWRAICVPVAFWLASLACSILLAYYTGLNYKRQTYSAEIALIESKAITGLYGCNIATTVYSTAAIIYRIWSAARNSGGSPRRLIYTMRILAESGILYTSTSVFSLVGTLLIGRSDRTWIDLLISDLSDAISLSMASISFNLILIRVYQSRVEVQDMYRSADSGNADEVRKSIQ</sequence>
<dbReference type="EMBL" id="KN818302">
    <property type="protein sequence ID" value="KIL60204.1"/>
    <property type="molecule type" value="Genomic_DNA"/>
</dbReference>
<feature type="transmembrane region" description="Helical" evidence="1">
    <location>
        <begin position="86"/>
        <end position="109"/>
    </location>
</feature>
<dbReference type="OrthoDB" id="3357408at2759"/>
<proteinExistence type="predicted"/>
<dbReference type="InParanoid" id="A0A0C2T181"/>
<dbReference type="AlphaFoldDB" id="A0A0C2T181"/>
<accession>A0A0C2T181</accession>
<feature type="transmembrane region" description="Helical" evidence="1">
    <location>
        <begin position="6"/>
        <end position="34"/>
    </location>
</feature>
<protein>
    <submittedName>
        <fullName evidence="2">Uncharacterized protein</fullName>
    </submittedName>
</protein>
<keyword evidence="3" id="KW-1185">Reference proteome</keyword>
<keyword evidence="1" id="KW-0472">Membrane</keyword>
<evidence type="ECO:0000256" key="1">
    <source>
        <dbReference type="SAM" id="Phobius"/>
    </source>
</evidence>
<feature type="transmembrane region" description="Helical" evidence="1">
    <location>
        <begin position="247"/>
        <end position="265"/>
    </location>
</feature>
<feature type="transmembrane region" description="Helical" evidence="1">
    <location>
        <begin position="206"/>
        <end position="227"/>
    </location>
</feature>
<evidence type="ECO:0000313" key="2">
    <source>
        <dbReference type="EMBL" id="KIL60204.1"/>
    </source>
</evidence>
<feature type="transmembrane region" description="Helical" evidence="1">
    <location>
        <begin position="163"/>
        <end position="186"/>
    </location>
</feature>
<feature type="transmembrane region" description="Helical" evidence="1">
    <location>
        <begin position="46"/>
        <end position="66"/>
    </location>
</feature>
<organism evidence="2 3">
    <name type="scientific">Amanita muscaria (strain Koide BX008)</name>
    <dbReference type="NCBI Taxonomy" id="946122"/>
    <lineage>
        <taxon>Eukaryota</taxon>
        <taxon>Fungi</taxon>
        <taxon>Dikarya</taxon>
        <taxon>Basidiomycota</taxon>
        <taxon>Agaricomycotina</taxon>
        <taxon>Agaricomycetes</taxon>
        <taxon>Agaricomycetidae</taxon>
        <taxon>Agaricales</taxon>
        <taxon>Pluteineae</taxon>
        <taxon>Amanitaceae</taxon>
        <taxon>Amanita</taxon>
    </lineage>
</organism>
<keyword evidence="1" id="KW-1133">Transmembrane helix</keyword>
<keyword evidence="1" id="KW-0812">Transmembrane</keyword>
<evidence type="ECO:0000313" key="3">
    <source>
        <dbReference type="Proteomes" id="UP000054549"/>
    </source>
</evidence>
<dbReference type="Proteomes" id="UP000054549">
    <property type="component" value="Unassembled WGS sequence"/>
</dbReference>
<gene>
    <name evidence="2" type="ORF">M378DRAFT_168341</name>
</gene>
<name>A0A0C2T181_AMAMK</name>